<reference evidence="2 3" key="1">
    <citation type="submission" date="2016-06" db="EMBL/GenBank/DDBJ databases">
        <authorList>
            <person name="Kjaerup R.B."/>
            <person name="Dalgaard T.S."/>
            <person name="Juul-Madsen H.R."/>
        </authorList>
    </citation>
    <scope>NUCLEOTIDE SEQUENCE [LARGE SCALE GENOMIC DNA]</scope>
    <source>
        <strain evidence="2 3">E2464</strain>
    </source>
</reference>
<keyword evidence="1" id="KW-0472">Membrane</keyword>
<dbReference type="EMBL" id="LZJS01000007">
    <property type="protein sequence ID" value="OBH66782.1"/>
    <property type="molecule type" value="Genomic_DNA"/>
</dbReference>
<evidence type="ECO:0000313" key="2">
    <source>
        <dbReference type="EMBL" id="OBH66782.1"/>
    </source>
</evidence>
<comment type="caution">
    <text evidence="2">The sequence shown here is derived from an EMBL/GenBank/DDBJ whole genome shotgun (WGS) entry which is preliminary data.</text>
</comment>
<evidence type="ECO:0000313" key="3">
    <source>
        <dbReference type="Proteomes" id="UP000093861"/>
    </source>
</evidence>
<gene>
    <name evidence="2" type="ORF">A5685_17055</name>
</gene>
<protein>
    <submittedName>
        <fullName evidence="2">Uncharacterized protein</fullName>
    </submittedName>
</protein>
<accession>A0A1A2SSP6</accession>
<feature type="transmembrane region" description="Helical" evidence="1">
    <location>
        <begin position="35"/>
        <end position="55"/>
    </location>
</feature>
<keyword evidence="1" id="KW-1133">Transmembrane helix</keyword>
<sequence>MISALPILDTERHTVKRFPENYPLHPSLASTVRQACVHSFVVILLVFVSTILWAATFGELPTSDKTPQRCVQYDFEPPASADRLDR</sequence>
<dbReference type="AlphaFoldDB" id="A0A1A2SSP6"/>
<dbReference type="Proteomes" id="UP000093861">
    <property type="component" value="Unassembled WGS sequence"/>
</dbReference>
<organism evidence="2 3">
    <name type="scientific">Mycobacterium colombiense</name>
    <dbReference type="NCBI Taxonomy" id="339268"/>
    <lineage>
        <taxon>Bacteria</taxon>
        <taxon>Bacillati</taxon>
        <taxon>Actinomycetota</taxon>
        <taxon>Actinomycetes</taxon>
        <taxon>Mycobacteriales</taxon>
        <taxon>Mycobacteriaceae</taxon>
        <taxon>Mycobacterium</taxon>
        <taxon>Mycobacterium avium complex (MAC)</taxon>
    </lineage>
</organism>
<evidence type="ECO:0000256" key="1">
    <source>
        <dbReference type="SAM" id="Phobius"/>
    </source>
</evidence>
<keyword evidence="1" id="KW-0812">Transmembrane</keyword>
<proteinExistence type="predicted"/>
<name>A0A1A2SSP6_9MYCO</name>